<dbReference type="SMART" id="SM00320">
    <property type="entry name" value="WD40"/>
    <property type="match status" value="7"/>
</dbReference>
<dbReference type="PANTHER" id="PTHR44090">
    <property type="entry name" value="WD REPEAT-CONTAINING PROTEIN 61"/>
    <property type="match status" value="1"/>
</dbReference>
<dbReference type="PROSITE" id="PS50082">
    <property type="entry name" value="WD_REPEATS_2"/>
    <property type="match status" value="3"/>
</dbReference>
<dbReference type="InterPro" id="IPR015943">
    <property type="entry name" value="WD40/YVTN_repeat-like_dom_sf"/>
</dbReference>
<feature type="repeat" description="WD" evidence="3">
    <location>
        <begin position="244"/>
        <end position="285"/>
    </location>
</feature>
<feature type="repeat" description="WD" evidence="3">
    <location>
        <begin position="118"/>
        <end position="152"/>
    </location>
</feature>
<evidence type="ECO:0000313" key="5">
    <source>
        <dbReference type="EMBL" id="PSR99216.1"/>
    </source>
</evidence>
<evidence type="ECO:0000259" key="4">
    <source>
        <dbReference type="Pfam" id="PF23414"/>
    </source>
</evidence>
<dbReference type="InParanoid" id="A0A2T3AIC8"/>
<dbReference type="STRING" id="2025994.A0A2T3AIC8"/>
<dbReference type="EMBL" id="KZ678385">
    <property type="protein sequence ID" value="PSR99216.1"/>
    <property type="molecule type" value="Genomic_DNA"/>
</dbReference>
<dbReference type="OrthoDB" id="10251741at2759"/>
<sequence length="328" mass="34714">MSKQYLTTHTVDNAHITDIFSLAATSSALLSGSGSSTINVHRTTDPSGSFPISQSLTAHKLGTHHIATSPRGGNGLLAASVGFGGEIKIWRCDATTGDWSLDSEITPAEAKAQGADDVWAIALDTQEKYLACTAHDGRINVWDLETKKIVQKYETGSAGAGSFGLCVDLSPDGKMTASGHHDGSVYVFSNEVGHLKHSLSGLAKPVRAVAFSPGNSRLAAAGDAGIIAIYDVRTGEHVGILRTGSGSSAWITSLDWSDTGEFLLSGSTDGKVRVWSIDRGVCVATHSETDKMLWSVRWLPKKGDHQSEMFCTAGANRSLTFYREGGKS</sequence>
<proteinExistence type="predicted"/>
<dbReference type="FunCoup" id="A0A2T3AIC8">
    <property type="interactions" value="146"/>
</dbReference>
<feature type="domain" description="EML-like second beta-propeller" evidence="4">
    <location>
        <begin position="118"/>
        <end position="295"/>
    </location>
</feature>
<dbReference type="InterPro" id="IPR055442">
    <property type="entry name" value="Beta-prop_EML-like_2nd"/>
</dbReference>
<dbReference type="Gene3D" id="2.130.10.10">
    <property type="entry name" value="YVTN repeat-like/Quinoprotein amine dehydrogenase"/>
    <property type="match status" value="1"/>
</dbReference>
<feature type="repeat" description="WD" evidence="3">
    <location>
        <begin position="199"/>
        <end position="240"/>
    </location>
</feature>
<evidence type="ECO:0000256" key="1">
    <source>
        <dbReference type="ARBA" id="ARBA00022574"/>
    </source>
</evidence>
<keyword evidence="6" id="KW-1185">Reference proteome</keyword>
<evidence type="ECO:0000256" key="3">
    <source>
        <dbReference type="PROSITE-ProRule" id="PRU00221"/>
    </source>
</evidence>
<organism evidence="5 6">
    <name type="scientific">Coniella lustricola</name>
    <dbReference type="NCBI Taxonomy" id="2025994"/>
    <lineage>
        <taxon>Eukaryota</taxon>
        <taxon>Fungi</taxon>
        <taxon>Dikarya</taxon>
        <taxon>Ascomycota</taxon>
        <taxon>Pezizomycotina</taxon>
        <taxon>Sordariomycetes</taxon>
        <taxon>Sordariomycetidae</taxon>
        <taxon>Diaporthales</taxon>
        <taxon>Schizoparmaceae</taxon>
        <taxon>Coniella</taxon>
    </lineage>
</organism>
<dbReference type="InterPro" id="IPR051510">
    <property type="entry name" value="SKI8"/>
</dbReference>
<dbReference type="PROSITE" id="PS50294">
    <property type="entry name" value="WD_REPEATS_REGION"/>
    <property type="match status" value="1"/>
</dbReference>
<reference evidence="5 6" key="1">
    <citation type="journal article" date="2018" name="Mycol. Prog.">
        <title>Coniella lustricola, a new species from submerged detritus.</title>
        <authorList>
            <person name="Raudabaugh D.B."/>
            <person name="Iturriaga T."/>
            <person name="Carver A."/>
            <person name="Mondo S."/>
            <person name="Pangilinan J."/>
            <person name="Lipzen A."/>
            <person name="He G."/>
            <person name="Amirebrahimi M."/>
            <person name="Grigoriev I.V."/>
            <person name="Miller A.N."/>
        </authorList>
    </citation>
    <scope>NUCLEOTIDE SEQUENCE [LARGE SCALE GENOMIC DNA]</scope>
    <source>
        <strain evidence="5 6">B22-T-1</strain>
    </source>
</reference>
<gene>
    <name evidence="5" type="ORF">BD289DRAFT_47297</name>
</gene>
<dbReference type="PANTHER" id="PTHR44090:SF1">
    <property type="entry name" value="SUPERKILLER COMPLEX PROTEIN 8"/>
    <property type="match status" value="1"/>
</dbReference>
<dbReference type="Pfam" id="PF23414">
    <property type="entry name" value="Beta-prop_EML_2"/>
    <property type="match status" value="1"/>
</dbReference>
<dbReference type="InterPro" id="IPR036322">
    <property type="entry name" value="WD40_repeat_dom_sf"/>
</dbReference>
<accession>A0A2T3AIC8</accession>
<name>A0A2T3AIC8_9PEZI</name>
<protein>
    <submittedName>
        <fullName evidence="5">WD40-repeat-containing domain protein</fullName>
    </submittedName>
</protein>
<dbReference type="Proteomes" id="UP000241462">
    <property type="component" value="Unassembled WGS sequence"/>
</dbReference>
<evidence type="ECO:0000313" key="6">
    <source>
        <dbReference type="Proteomes" id="UP000241462"/>
    </source>
</evidence>
<dbReference type="GO" id="GO:0032991">
    <property type="term" value="C:protein-containing complex"/>
    <property type="evidence" value="ECO:0007669"/>
    <property type="project" value="UniProtKB-ARBA"/>
</dbReference>
<keyword evidence="2" id="KW-0677">Repeat</keyword>
<dbReference type="SUPFAM" id="SSF50978">
    <property type="entry name" value="WD40 repeat-like"/>
    <property type="match status" value="1"/>
</dbReference>
<dbReference type="GO" id="GO:0005634">
    <property type="term" value="C:nucleus"/>
    <property type="evidence" value="ECO:0007669"/>
    <property type="project" value="TreeGrafter"/>
</dbReference>
<dbReference type="AlphaFoldDB" id="A0A2T3AIC8"/>
<keyword evidence="1 3" id="KW-0853">WD repeat</keyword>
<dbReference type="InterPro" id="IPR001680">
    <property type="entry name" value="WD40_rpt"/>
</dbReference>
<evidence type="ECO:0000256" key="2">
    <source>
        <dbReference type="ARBA" id="ARBA00022737"/>
    </source>
</evidence>